<dbReference type="Pfam" id="PF01966">
    <property type="entry name" value="HD"/>
    <property type="match status" value="1"/>
</dbReference>
<dbReference type="Proteomes" id="UP001564760">
    <property type="component" value="Unassembled WGS sequence"/>
</dbReference>
<evidence type="ECO:0000313" key="2">
    <source>
        <dbReference type="EMBL" id="MEY8018885.1"/>
    </source>
</evidence>
<keyword evidence="3" id="KW-1185">Reference proteome</keyword>
<reference evidence="2 3" key="1">
    <citation type="submission" date="2024-08" db="EMBL/GenBank/DDBJ databases">
        <title>Mycobacterium servetensis sp. nov., a novel rapid-growing mycobacterial species recovered from a human patient in Zaragoza, Spain.</title>
        <authorList>
            <person name="Tristancho-Baro A.I."/>
            <person name="Buenestado-Serrano S."/>
            <person name="Garcia De Viedma D."/>
            <person name="Milagro-Beamonte A."/>
            <person name="Burillo N."/>
            <person name="Sanz S."/>
            <person name="Lopez-Calleja A.I."/>
            <person name="Penas-Utrilla D."/>
            <person name="Guardingo M."/>
            <person name="Garcia M.J."/>
            <person name="Vinuelas-Bayon J."/>
        </authorList>
    </citation>
    <scope>NUCLEOTIDE SEQUENCE [LARGE SCALE GENOMIC DNA]</scope>
    <source>
        <strain evidence="3">HUMS_12744610</strain>
    </source>
</reference>
<dbReference type="Gene3D" id="1.10.3210.10">
    <property type="entry name" value="Hypothetical protein af1432"/>
    <property type="match status" value="1"/>
</dbReference>
<dbReference type="SUPFAM" id="SSF109604">
    <property type="entry name" value="HD-domain/PDEase-like"/>
    <property type="match status" value="1"/>
</dbReference>
<protein>
    <submittedName>
        <fullName evidence="2">HD domain-containing protein</fullName>
    </submittedName>
</protein>
<proteinExistence type="predicted"/>
<evidence type="ECO:0000259" key="1">
    <source>
        <dbReference type="Pfam" id="PF01966"/>
    </source>
</evidence>
<sequence>MDTVNVDRARRIAEELLADTLPRRWSHTIGVAAAAADLAEILAPENTDTIVAAAWLHDIGYAPHLINTDFHPLDGAAYLATNTVPGGDMPVEVIRLVAHHTGALFEARERGLHDVLVSYPAPADAMLAILSCADLCTGPDGTPVDPGARIAEVLTRYPAGHPVHRAISTSGPGLIMEARAILAAAATAGERTTRGGSAR</sequence>
<name>A0ABV4CCA2_9MYCO</name>
<gene>
    <name evidence="2" type="ORF">AB8998_30000</name>
</gene>
<feature type="domain" description="HD" evidence="1">
    <location>
        <begin position="24"/>
        <end position="114"/>
    </location>
</feature>
<dbReference type="RefSeq" id="WP_369741944.1">
    <property type="nucleotide sequence ID" value="NZ_JBGEDP010000002.1"/>
</dbReference>
<accession>A0ABV4CCA2</accession>
<dbReference type="InterPro" id="IPR006674">
    <property type="entry name" value="HD_domain"/>
</dbReference>
<organism evidence="2 3">
    <name type="scientific">Mycobacterium servetii</name>
    <dbReference type="NCBI Taxonomy" id="3237418"/>
    <lineage>
        <taxon>Bacteria</taxon>
        <taxon>Bacillati</taxon>
        <taxon>Actinomycetota</taxon>
        <taxon>Actinomycetes</taxon>
        <taxon>Mycobacteriales</taxon>
        <taxon>Mycobacteriaceae</taxon>
        <taxon>Mycobacterium</taxon>
    </lineage>
</organism>
<comment type="caution">
    <text evidence="2">The sequence shown here is derived from an EMBL/GenBank/DDBJ whole genome shotgun (WGS) entry which is preliminary data.</text>
</comment>
<evidence type="ECO:0000313" key="3">
    <source>
        <dbReference type="Proteomes" id="UP001564760"/>
    </source>
</evidence>
<dbReference type="InterPro" id="IPR003607">
    <property type="entry name" value="HD/PDEase_dom"/>
</dbReference>
<dbReference type="CDD" id="cd00077">
    <property type="entry name" value="HDc"/>
    <property type="match status" value="1"/>
</dbReference>
<dbReference type="EMBL" id="JBGEDP010000002">
    <property type="protein sequence ID" value="MEY8018885.1"/>
    <property type="molecule type" value="Genomic_DNA"/>
</dbReference>